<dbReference type="KEGG" id="crz:D1345_22065"/>
<evidence type="ECO:0000256" key="1">
    <source>
        <dbReference type="SAM" id="Phobius"/>
    </source>
</evidence>
<name>A0AAD0WAZ2_9NEIS</name>
<dbReference type="Proteomes" id="UP000259465">
    <property type="component" value="Chromosome"/>
</dbReference>
<organism evidence="2 3">
    <name type="scientific">Chromobacterium rhizoryzae</name>
    <dbReference type="NCBI Taxonomy" id="1778675"/>
    <lineage>
        <taxon>Bacteria</taxon>
        <taxon>Pseudomonadati</taxon>
        <taxon>Pseudomonadota</taxon>
        <taxon>Betaproteobacteria</taxon>
        <taxon>Neisseriales</taxon>
        <taxon>Chromobacteriaceae</taxon>
        <taxon>Chromobacterium</taxon>
    </lineage>
</organism>
<feature type="transmembrane region" description="Helical" evidence="1">
    <location>
        <begin position="66"/>
        <end position="83"/>
    </location>
</feature>
<protein>
    <submittedName>
        <fullName evidence="2">Superinfection immunity protein</fullName>
    </submittedName>
</protein>
<dbReference type="AlphaFoldDB" id="A0AAD0WAZ2"/>
<evidence type="ECO:0000313" key="2">
    <source>
        <dbReference type="EMBL" id="AXT48683.1"/>
    </source>
</evidence>
<sequence length="155" mass="16671">MRIPCLPDAYQSCAVSLKCGAKCLIYAIDFAIRTEVLLSLAFRCGGVFRRGGNGRNMKILTMARKLFFTVLAAALALWAYGAYSGEPQWQQWAMYLGNALALGGAYLVPTLTAALVGSPRLKLVAALNVLGGWLILPWIAAMMLALKRDDLAAGS</sequence>
<proteinExistence type="predicted"/>
<feature type="transmembrane region" description="Helical" evidence="1">
    <location>
        <begin position="95"/>
        <end position="116"/>
    </location>
</feature>
<dbReference type="InterPro" id="IPR016410">
    <property type="entry name" value="Phage_imm"/>
</dbReference>
<accession>A0AAD0WAZ2</accession>
<dbReference type="EMBL" id="CP031968">
    <property type="protein sequence ID" value="AXT48683.1"/>
    <property type="molecule type" value="Genomic_DNA"/>
</dbReference>
<evidence type="ECO:0000313" key="3">
    <source>
        <dbReference type="Proteomes" id="UP000259465"/>
    </source>
</evidence>
<reference evidence="2 3" key="1">
    <citation type="submission" date="2018-08" db="EMBL/GenBank/DDBJ databases">
        <title>Complete genome sequence of JP2-74.</title>
        <authorList>
            <person name="Wu L."/>
        </authorList>
    </citation>
    <scope>NUCLEOTIDE SEQUENCE [LARGE SCALE GENOMIC DNA]</scope>
    <source>
        <strain evidence="2 3">JP2-74</strain>
    </source>
</reference>
<keyword evidence="1" id="KW-1133">Transmembrane helix</keyword>
<feature type="transmembrane region" description="Helical" evidence="1">
    <location>
        <begin position="123"/>
        <end position="146"/>
    </location>
</feature>
<keyword evidence="1" id="KW-0812">Transmembrane</keyword>
<dbReference type="Pfam" id="PF14373">
    <property type="entry name" value="Imm_superinfect"/>
    <property type="match status" value="1"/>
</dbReference>
<keyword evidence="1" id="KW-0472">Membrane</keyword>
<keyword evidence="3" id="KW-1185">Reference proteome</keyword>
<gene>
    <name evidence="2" type="ORF">D1345_22065</name>
</gene>